<accession>N6UZ13</accession>
<gene>
    <name evidence="1" type="ORF">RHSP_15153</name>
</gene>
<keyword evidence="2" id="KW-1185">Reference proteome</keyword>
<dbReference type="EMBL" id="AQHN01000061">
    <property type="protein sequence ID" value="ENN86910.1"/>
    <property type="molecule type" value="Genomic_DNA"/>
</dbReference>
<sequence>MEAENGDRSEGPQILNARDVAADFQYGASHAWNAIADAWPAGFSDRMRRKAETHAERLGGHGGPNVTAATIPLKVDDFPPVS</sequence>
<dbReference type="Proteomes" id="UP000012429">
    <property type="component" value="Unassembled WGS sequence"/>
</dbReference>
<reference evidence="1 2" key="1">
    <citation type="journal article" date="2012" name="BMC Genomics">
        <title>Genomic basis of broad host range and environmental adaptability of Rhizobium tropici CIAT 899 and Rhizobium sp. PRF 81 which are used in inoculants for common bean (Phaseolus vulgaris L.).</title>
        <authorList>
            <person name="Ormeno-Orrillo E."/>
            <person name="Menna P."/>
            <person name="Almeida L.G."/>
            <person name="Ollero F.J."/>
            <person name="Nicolas M.F."/>
            <person name="Pains Rodrigues E."/>
            <person name="Shigueyoshi Nakatani A."/>
            <person name="Silva Batista J.S."/>
            <person name="Oliveira Chueire L.M."/>
            <person name="Souza R.C."/>
            <person name="Ribeiro Vasconcelos A.T."/>
            <person name="Megias M."/>
            <person name="Hungria M."/>
            <person name="Martinez-Romero E."/>
        </authorList>
    </citation>
    <scope>NUCLEOTIDE SEQUENCE [LARGE SCALE GENOMIC DNA]</scope>
    <source>
        <strain evidence="1 2">PRF 81</strain>
    </source>
</reference>
<organism evidence="1 2">
    <name type="scientific">Rhizobium freirei PRF 81</name>
    <dbReference type="NCBI Taxonomy" id="363754"/>
    <lineage>
        <taxon>Bacteria</taxon>
        <taxon>Pseudomonadati</taxon>
        <taxon>Pseudomonadota</taxon>
        <taxon>Alphaproteobacteria</taxon>
        <taxon>Hyphomicrobiales</taxon>
        <taxon>Rhizobiaceae</taxon>
        <taxon>Rhizobium/Agrobacterium group</taxon>
        <taxon>Rhizobium</taxon>
    </lineage>
</organism>
<dbReference type="AlphaFoldDB" id="N6UZ13"/>
<evidence type="ECO:0000313" key="1">
    <source>
        <dbReference type="EMBL" id="ENN86910.1"/>
    </source>
</evidence>
<comment type="caution">
    <text evidence="1">The sequence shown here is derived from an EMBL/GenBank/DDBJ whole genome shotgun (WGS) entry which is preliminary data.</text>
</comment>
<protein>
    <submittedName>
        <fullName evidence="1">Uncharacterized protein</fullName>
    </submittedName>
</protein>
<name>N6UZ13_9HYPH</name>
<evidence type="ECO:0000313" key="2">
    <source>
        <dbReference type="Proteomes" id="UP000012429"/>
    </source>
</evidence>
<proteinExistence type="predicted"/>